<feature type="signal peptide" evidence="1">
    <location>
        <begin position="1"/>
        <end position="23"/>
    </location>
</feature>
<dbReference type="SMART" id="SM00458">
    <property type="entry name" value="RICIN"/>
    <property type="match status" value="1"/>
</dbReference>
<evidence type="ECO:0000256" key="1">
    <source>
        <dbReference type="SAM" id="SignalP"/>
    </source>
</evidence>
<gene>
    <name evidence="3" type="ORF">H0H81_002054</name>
</gene>
<dbReference type="InterPro" id="IPR000772">
    <property type="entry name" value="Ricin_B_lectin"/>
</dbReference>
<proteinExistence type="predicted"/>
<evidence type="ECO:0000313" key="4">
    <source>
        <dbReference type="Proteomes" id="UP000717328"/>
    </source>
</evidence>
<dbReference type="Gene3D" id="2.80.10.50">
    <property type="match status" value="2"/>
</dbReference>
<evidence type="ECO:0000259" key="2">
    <source>
        <dbReference type="SMART" id="SM00458"/>
    </source>
</evidence>
<sequence length="319" mass="33758">MFNLKTFSAIVLTAVAVAIPVEGSRTFKVINKCPKPINLFVNGRTQGSLRPNGGSTSLTYSNSFSGVFYTDANGGNRNGFGTTRAGFEGVGDYYYEVVDANNFNTEISIAPNRAQFNGQFCQTISCGSIGCKTAYTNSPSYFPPPSPFAPNPPLYTCPAGPGSNGYTVTFCPNGNFPVPPVPPKPPVKTTAVRTKVNSSKCIDVRGGQYANGTPVQIYDCNGTGAQNWSFANGKVQLVGNNFCLDAGTNPANGVGLKIWTCYPGLAAQAWTYTSYQRIALNSGGQCVDLTGGSTSNGNQLQTYHCTSGNINQVWTTGLL</sequence>
<dbReference type="InterPro" id="IPR037176">
    <property type="entry name" value="Osmotin/thaumatin-like_sf"/>
</dbReference>
<dbReference type="PROSITE" id="PS50231">
    <property type="entry name" value="RICIN_B_LECTIN"/>
    <property type="match status" value="1"/>
</dbReference>
<dbReference type="Proteomes" id="UP000717328">
    <property type="component" value="Unassembled WGS sequence"/>
</dbReference>
<comment type="caution">
    <text evidence="3">The sequence shown here is derived from an EMBL/GenBank/DDBJ whole genome shotgun (WGS) entry which is preliminary data.</text>
</comment>
<protein>
    <recommendedName>
        <fullName evidence="2">Ricin B lectin domain-containing protein</fullName>
    </recommendedName>
</protein>
<dbReference type="SUPFAM" id="SSF49870">
    <property type="entry name" value="Osmotin, thaumatin-like protein"/>
    <property type="match status" value="1"/>
</dbReference>
<feature type="chain" id="PRO_5040214999" description="Ricin B lectin domain-containing protein" evidence="1">
    <location>
        <begin position="24"/>
        <end position="319"/>
    </location>
</feature>
<reference evidence="3" key="1">
    <citation type="submission" date="2021-02" db="EMBL/GenBank/DDBJ databases">
        <authorList>
            <person name="Nieuwenhuis M."/>
            <person name="Van De Peppel L.J.J."/>
        </authorList>
    </citation>
    <scope>NUCLEOTIDE SEQUENCE</scope>
    <source>
        <strain evidence="3">D49</strain>
    </source>
</reference>
<feature type="domain" description="Ricin B lectin" evidence="2">
    <location>
        <begin position="189"/>
        <end position="317"/>
    </location>
</feature>
<dbReference type="AlphaFoldDB" id="A0A9P7FS85"/>
<name>A0A9P7FS85_9AGAR</name>
<dbReference type="SUPFAM" id="SSF50370">
    <property type="entry name" value="Ricin B-like lectins"/>
    <property type="match status" value="1"/>
</dbReference>
<dbReference type="EMBL" id="JABCKI010006422">
    <property type="protein sequence ID" value="KAG5634420.1"/>
    <property type="molecule type" value="Genomic_DNA"/>
</dbReference>
<dbReference type="InterPro" id="IPR035992">
    <property type="entry name" value="Ricin_B-like_lectins"/>
</dbReference>
<evidence type="ECO:0000313" key="3">
    <source>
        <dbReference type="EMBL" id="KAG5634420.1"/>
    </source>
</evidence>
<organism evidence="3 4">
    <name type="scientific">Sphagnurus paluster</name>
    <dbReference type="NCBI Taxonomy" id="117069"/>
    <lineage>
        <taxon>Eukaryota</taxon>
        <taxon>Fungi</taxon>
        <taxon>Dikarya</taxon>
        <taxon>Basidiomycota</taxon>
        <taxon>Agaricomycotina</taxon>
        <taxon>Agaricomycetes</taxon>
        <taxon>Agaricomycetidae</taxon>
        <taxon>Agaricales</taxon>
        <taxon>Tricholomatineae</taxon>
        <taxon>Lyophyllaceae</taxon>
        <taxon>Sphagnurus</taxon>
    </lineage>
</organism>
<dbReference type="Pfam" id="PF00652">
    <property type="entry name" value="Ricin_B_lectin"/>
    <property type="match status" value="1"/>
</dbReference>
<keyword evidence="4" id="KW-1185">Reference proteome</keyword>
<accession>A0A9P7FS85</accession>
<dbReference type="OrthoDB" id="6770063at2759"/>
<reference evidence="3" key="2">
    <citation type="submission" date="2021-10" db="EMBL/GenBank/DDBJ databases">
        <title>Phylogenomics reveals ancestral predisposition of the termite-cultivated fungus Termitomyces towards a domesticated lifestyle.</title>
        <authorList>
            <person name="Auxier B."/>
            <person name="Grum-Grzhimaylo A."/>
            <person name="Cardenas M.E."/>
            <person name="Lodge J.D."/>
            <person name="Laessoe T."/>
            <person name="Pedersen O."/>
            <person name="Smith M.E."/>
            <person name="Kuyper T.W."/>
            <person name="Franco-Molano E.A."/>
            <person name="Baroni T.J."/>
            <person name="Aanen D.K."/>
        </authorList>
    </citation>
    <scope>NUCLEOTIDE SEQUENCE</scope>
    <source>
        <strain evidence="3">D49</strain>
    </source>
</reference>
<keyword evidence="1" id="KW-0732">Signal</keyword>